<dbReference type="EMBL" id="FN653091">
    <property type="protein sequence ID" value="CBY11684.1"/>
    <property type="molecule type" value="Genomic_DNA"/>
</dbReference>
<feature type="domain" description="GOLD" evidence="2">
    <location>
        <begin position="72"/>
        <end position="264"/>
    </location>
</feature>
<name>E4XP96_OIKDI</name>
<proteinExistence type="predicted"/>
<keyword evidence="1" id="KW-0732">Signal</keyword>
<dbReference type="Pfam" id="PF01105">
    <property type="entry name" value="EMP24_GP25L"/>
    <property type="match status" value="1"/>
</dbReference>
<evidence type="ECO:0000313" key="3">
    <source>
        <dbReference type="EMBL" id="CBY11684.1"/>
    </source>
</evidence>
<accession>E4XP96</accession>
<reference evidence="3" key="1">
    <citation type="journal article" date="2010" name="Science">
        <title>Plasticity of animal genome architecture unmasked by rapid evolution of a pelagic tunicate.</title>
        <authorList>
            <person name="Denoeud F."/>
            <person name="Henriet S."/>
            <person name="Mungpakdee S."/>
            <person name="Aury J.M."/>
            <person name="Da Silva C."/>
            <person name="Brinkmann H."/>
            <person name="Mikhaleva J."/>
            <person name="Olsen L.C."/>
            <person name="Jubin C."/>
            <person name="Canestro C."/>
            <person name="Bouquet J.M."/>
            <person name="Danks G."/>
            <person name="Poulain J."/>
            <person name="Campsteijn C."/>
            <person name="Adamski M."/>
            <person name="Cross I."/>
            <person name="Yadetie F."/>
            <person name="Muffato M."/>
            <person name="Louis A."/>
            <person name="Butcher S."/>
            <person name="Tsagkogeorga G."/>
            <person name="Konrad A."/>
            <person name="Singh S."/>
            <person name="Jensen M.F."/>
            <person name="Cong E.H."/>
            <person name="Eikeseth-Otteraa H."/>
            <person name="Noel B."/>
            <person name="Anthouard V."/>
            <person name="Porcel B.M."/>
            <person name="Kachouri-Lafond R."/>
            <person name="Nishino A."/>
            <person name="Ugolini M."/>
            <person name="Chourrout P."/>
            <person name="Nishida H."/>
            <person name="Aasland R."/>
            <person name="Huzurbazar S."/>
            <person name="Westhof E."/>
            <person name="Delsuc F."/>
            <person name="Lehrach H."/>
            <person name="Reinhardt R."/>
            <person name="Weissenbach J."/>
            <person name="Roy S.W."/>
            <person name="Artiguenave F."/>
            <person name="Postlethwait J.H."/>
            <person name="Manak J.R."/>
            <person name="Thompson E.M."/>
            <person name="Jaillon O."/>
            <person name="Du Pasquier L."/>
            <person name="Boudinot P."/>
            <person name="Liberles D.A."/>
            <person name="Volff J.N."/>
            <person name="Philippe H."/>
            <person name="Lenhard B."/>
            <person name="Roest Crollius H."/>
            <person name="Wincker P."/>
            <person name="Chourrout D."/>
        </authorList>
    </citation>
    <scope>NUCLEOTIDE SEQUENCE [LARGE SCALE GENOMIC DNA]</scope>
</reference>
<evidence type="ECO:0000313" key="4">
    <source>
        <dbReference type="Proteomes" id="UP000001307"/>
    </source>
</evidence>
<dbReference type="InterPro" id="IPR009038">
    <property type="entry name" value="GOLD_dom"/>
</dbReference>
<sequence>MKTFFCLLIVVASQGMFDAQRHRKEGQKQAIKEQKMGQKFGATSLVDSAFKAVPIPEFDMLNEDRQFIFHNFWLEVRHRSLNCFNFYMERNYTSVIKLSSLDEEVHPSAIVKDDENKIIGKINSSGDKSRGDLKLEDLARDGYVSMCLFNVNGGFAAAEIGVEIMIVHSPGKSPFGKKLLLPNAEMMESASENAEEEMELLELVRKFDDLVSGLRVKMFAAWRTIQQMKIFHHSEEILHEHQSDTITNWSLFQVTIMMLVVFLQELVSYVF</sequence>
<feature type="signal peptide" evidence="1">
    <location>
        <begin position="1"/>
        <end position="19"/>
    </location>
</feature>
<feature type="chain" id="PRO_5003192819" description="GOLD domain-containing protein" evidence="1">
    <location>
        <begin position="20"/>
        <end position="271"/>
    </location>
</feature>
<keyword evidence="4" id="KW-1185">Reference proteome</keyword>
<dbReference type="InParanoid" id="E4XP96"/>
<dbReference type="Proteomes" id="UP000001307">
    <property type="component" value="Unassembled WGS sequence"/>
</dbReference>
<organism evidence="3">
    <name type="scientific">Oikopleura dioica</name>
    <name type="common">Tunicate</name>
    <dbReference type="NCBI Taxonomy" id="34765"/>
    <lineage>
        <taxon>Eukaryota</taxon>
        <taxon>Metazoa</taxon>
        <taxon>Chordata</taxon>
        <taxon>Tunicata</taxon>
        <taxon>Appendicularia</taxon>
        <taxon>Copelata</taxon>
        <taxon>Oikopleuridae</taxon>
        <taxon>Oikopleura</taxon>
    </lineage>
</organism>
<protein>
    <recommendedName>
        <fullName evidence="2">GOLD domain-containing protein</fullName>
    </recommendedName>
</protein>
<dbReference type="AlphaFoldDB" id="E4XP96"/>
<gene>
    <name evidence="3" type="ORF">GSOID_T00016861001</name>
</gene>
<evidence type="ECO:0000256" key="1">
    <source>
        <dbReference type="SAM" id="SignalP"/>
    </source>
</evidence>
<evidence type="ECO:0000259" key="2">
    <source>
        <dbReference type="Pfam" id="PF01105"/>
    </source>
</evidence>